<comment type="catalytic activity">
    <reaction evidence="1">
        <text>3',3'-c-di-GMP + H2O = 5'-phosphoguanylyl(3'-&gt;5')guanosine + H(+)</text>
        <dbReference type="Rhea" id="RHEA:24902"/>
        <dbReference type="ChEBI" id="CHEBI:15377"/>
        <dbReference type="ChEBI" id="CHEBI:15378"/>
        <dbReference type="ChEBI" id="CHEBI:58754"/>
        <dbReference type="ChEBI" id="CHEBI:58805"/>
        <dbReference type="EC" id="3.1.4.52"/>
    </reaction>
    <physiologicalReaction direction="left-to-right" evidence="1">
        <dbReference type="Rhea" id="RHEA:24903"/>
    </physiologicalReaction>
</comment>
<dbReference type="FunFam" id="3.30.70.270:FF:000001">
    <property type="entry name" value="Diguanylate cyclase domain protein"/>
    <property type="match status" value="1"/>
</dbReference>
<dbReference type="InterPro" id="IPR001633">
    <property type="entry name" value="EAL_dom"/>
</dbReference>
<evidence type="ECO:0000259" key="4">
    <source>
        <dbReference type="PROSITE" id="PS50883"/>
    </source>
</evidence>
<dbReference type="NCBIfam" id="TIGR00229">
    <property type="entry name" value="sensory_box"/>
    <property type="match status" value="1"/>
</dbReference>
<dbReference type="SMART" id="SM00267">
    <property type="entry name" value="GGDEF"/>
    <property type="match status" value="1"/>
</dbReference>
<feature type="domain" description="EAL" evidence="4">
    <location>
        <begin position="616"/>
        <end position="870"/>
    </location>
</feature>
<evidence type="ECO:0008006" key="8">
    <source>
        <dbReference type="Google" id="ProtNLM"/>
    </source>
</evidence>
<reference evidence="6 7" key="1">
    <citation type="submission" date="2020-04" db="EMBL/GenBank/DDBJ databases">
        <authorList>
            <person name="De Canck E."/>
        </authorList>
    </citation>
    <scope>NUCLEOTIDE SEQUENCE [LARGE SCALE GENOMIC DNA]</scope>
    <source>
        <strain evidence="6 7">LMG 26841</strain>
    </source>
</reference>
<dbReference type="GeneID" id="94356591"/>
<dbReference type="NCBIfam" id="TIGR00254">
    <property type="entry name" value="GGDEF"/>
    <property type="match status" value="1"/>
</dbReference>
<keyword evidence="2" id="KW-1133">Transmembrane helix</keyword>
<gene>
    <name evidence="6" type="ORF">LMG26841_03038</name>
</gene>
<dbReference type="InterPro" id="IPR000700">
    <property type="entry name" value="PAS-assoc_C"/>
</dbReference>
<sequence length="883" mass="97031">MSTLKFSRQDRNEWLALASIVFIGIGLSVYAVLSERSYVLNTELSRLEAQARTVEENVRHQWLGVRNALESLRSSYLAFGSKGSVLAMEAMRRAMPGVRALMILDGSGKIIQSSDELEDENLDDRGFLQDIAAMKNPDVVYVSRPYEYTPGVSNIKLSMRLDAPPGEVAGVVSAILYPAYFDVVMRSVTYASDMWSAIRQRAGAVVLFVPPANASTFKPLETLPLPDPGRMVFERDISAPLAHLDKELVVTVSRSLAEVNRPWLRLAEGLGAVWVAILFLAGISLAIIQGKRSALATLSAIRDQERAESAERMELALDGARVGLWDQSFPSERMSVDERAAQIVGAKASRGSSGKSWRSEVHPDDIDKVAVALERHLAGESQYYESEHRLRHRDGHWVWVQVRGKVVERTCEGSPLRMVGTRADISESKRHESEIQRLAFFDGLTGLPNRRLFMDRVRRAVDACRRDGECGALMFLDLDNFKDLNDTLGHDKGDRLLTHVATRLNEATRSTDTVARLGGDEFVVLLDGLSQSPSVASRQAEQVGRNILEKLSSPCVLDGHELFSTASVGIAVFDAEAESVEAVMKHADLAMYQAKAAGRNTLRLFTPQMHSIAAESIELERDLRGALGREEMLVHYHAIVDAHRGITGVEALVRWRHPERGTVSPAEFIPLAEKSGLILQIGTWVLERACGQLYQWGGSAATSHLTVSVNISARQIRQADFVAQVKSVLARTGANPELLRLELTESMFLSDADDVIEKMTALTSLGVRFSLDDFGTGYSSLSYLKRLPLHQLKIDQSFIRQALTHISDATIVTAIVKLAHSLNLCVVAEGVETEAQHAFLMESSCDGFQGFLYAMPGPAEQISRWVSGGQGASSPPSPISSGC</sequence>
<name>A0A6S7D2G7_9BURK</name>
<feature type="domain" description="PAC" evidence="3">
    <location>
        <begin position="384"/>
        <end position="437"/>
    </location>
</feature>
<dbReference type="Gene3D" id="3.30.70.270">
    <property type="match status" value="1"/>
</dbReference>
<dbReference type="Gene3D" id="3.20.20.450">
    <property type="entry name" value="EAL domain"/>
    <property type="match status" value="1"/>
</dbReference>
<dbReference type="InterPro" id="IPR013655">
    <property type="entry name" value="PAS_fold_3"/>
</dbReference>
<dbReference type="FunFam" id="3.20.20.450:FF:000001">
    <property type="entry name" value="Cyclic di-GMP phosphodiesterase yahA"/>
    <property type="match status" value="1"/>
</dbReference>
<evidence type="ECO:0000313" key="6">
    <source>
        <dbReference type="EMBL" id="CAB3872671.1"/>
    </source>
</evidence>
<dbReference type="CDD" id="cd12914">
    <property type="entry name" value="PDC1_DGC_like"/>
    <property type="match status" value="1"/>
</dbReference>
<dbReference type="InterPro" id="IPR001610">
    <property type="entry name" value="PAC"/>
</dbReference>
<dbReference type="PROSITE" id="PS50883">
    <property type="entry name" value="EAL"/>
    <property type="match status" value="1"/>
</dbReference>
<dbReference type="SMART" id="SM00086">
    <property type="entry name" value="PAC"/>
    <property type="match status" value="1"/>
</dbReference>
<dbReference type="PANTHER" id="PTHR44757:SF2">
    <property type="entry name" value="BIOFILM ARCHITECTURE MAINTENANCE PROTEIN MBAA"/>
    <property type="match status" value="1"/>
</dbReference>
<organism evidence="6 7">
    <name type="scientific">Achromobacter dolens</name>
    <dbReference type="NCBI Taxonomy" id="1287738"/>
    <lineage>
        <taxon>Bacteria</taxon>
        <taxon>Pseudomonadati</taxon>
        <taxon>Pseudomonadota</taxon>
        <taxon>Betaproteobacteria</taxon>
        <taxon>Burkholderiales</taxon>
        <taxon>Alcaligenaceae</taxon>
        <taxon>Achromobacter</taxon>
    </lineage>
</organism>
<dbReference type="GO" id="GO:0071111">
    <property type="term" value="F:cyclic-guanylate-specific phosphodiesterase activity"/>
    <property type="evidence" value="ECO:0007669"/>
    <property type="project" value="UniProtKB-EC"/>
</dbReference>
<dbReference type="SUPFAM" id="SSF55785">
    <property type="entry name" value="PYP-like sensor domain (PAS domain)"/>
    <property type="match status" value="1"/>
</dbReference>
<dbReference type="Pfam" id="PF08447">
    <property type="entry name" value="PAS_3"/>
    <property type="match status" value="1"/>
</dbReference>
<feature type="transmembrane region" description="Helical" evidence="2">
    <location>
        <begin position="14"/>
        <end position="33"/>
    </location>
</feature>
<dbReference type="AlphaFoldDB" id="A0A6S7D2G7"/>
<protein>
    <recommendedName>
        <fullName evidence="8">EAL domain-containing protein</fullName>
    </recommendedName>
</protein>
<dbReference type="EMBL" id="CADIKW010000005">
    <property type="protein sequence ID" value="CAB3872671.1"/>
    <property type="molecule type" value="Genomic_DNA"/>
</dbReference>
<evidence type="ECO:0000256" key="2">
    <source>
        <dbReference type="SAM" id="Phobius"/>
    </source>
</evidence>
<dbReference type="PANTHER" id="PTHR44757">
    <property type="entry name" value="DIGUANYLATE CYCLASE DGCP"/>
    <property type="match status" value="1"/>
</dbReference>
<dbReference type="Pfam" id="PF00563">
    <property type="entry name" value="EAL"/>
    <property type="match status" value="1"/>
</dbReference>
<dbReference type="SUPFAM" id="SSF141868">
    <property type="entry name" value="EAL domain-like"/>
    <property type="match status" value="1"/>
</dbReference>
<evidence type="ECO:0000259" key="5">
    <source>
        <dbReference type="PROSITE" id="PS50887"/>
    </source>
</evidence>
<dbReference type="PROSITE" id="PS50887">
    <property type="entry name" value="GGDEF"/>
    <property type="match status" value="1"/>
</dbReference>
<dbReference type="InterPro" id="IPR035919">
    <property type="entry name" value="EAL_sf"/>
</dbReference>
<dbReference type="InterPro" id="IPR035965">
    <property type="entry name" value="PAS-like_dom_sf"/>
</dbReference>
<dbReference type="InterPro" id="IPR000014">
    <property type="entry name" value="PAS"/>
</dbReference>
<dbReference type="CDD" id="cd01949">
    <property type="entry name" value="GGDEF"/>
    <property type="match status" value="1"/>
</dbReference>
<dbReference type="InterPro" id="IPR052155">
    <property type="entry name" value="Biofilm_reg_signaling"/>
</dbReference>
<feature type="domain" description="GGDEF" evidence="5">
    <location>
        <begin position="469"/>
        <end position="607"/>
    </location>
</feature>
<feature type="transmembrane region" description="Helical" evidence="2">
    <location>
        <begin position="270"/>
        <end position="288"/>
    </location>
</feature>
<evidence type="ECO:0000313" key="7">
    <source>
        <dbReference type="Proteomes" id="UP000494272"/>
    </source>
</evidence>
<dbReference type="GO" id="GO:0071732">
    <property type="term" value="P:cellular response to nitric oxide"/>
    <property type="evidence" value="ECO:0007669"/>
    <property type="project" value="UniProtKB-ARBA"/>
</dbReference>
<proteinExistence type="predicted"/>
<dbReference type="RefSeq" id="WP_054501132.1">
    <property type="nucleotide sequence ID" value="NZ_CADIKW010000005.1"/>
</dbReference>
<dbReference type="Gene3D" id="3.30.450.20">
    <property type="entry name" value="PAS domain"/>
    <property type="match status" value="2"/>
</dbReference>
<keyword evidence="2" id="KW-0812">Transmembrane</keyword>
<evidence type="ECO:0000256" key="1">
    <source>
        <dbReference type="ARBA" id="ARBA00051114"/>
    </source>
</evidence>
<dbReference type="PROSITE" id="PS50113">
    <property type="entry name" value="PAC"/>
    <property type="match status" value="1"/>
</dbReference>
<dbReference type="Proteomes" id="UP000494272">
    <property type="component" value="Unassembled WGS sequence"/>
</dbReference>
<dbReference type="CDD" id="cd00130">
    <property type="entry name" value="PAS"/>
    <property type="match status" value="1"/>
</dbReference>
<dbReference type="InterPro" id="IPR000160">
    <property type="entry name" value="GGDEF_dom"/>
</dbReference>
<evidence type="ECO:0000259" key="3">
    <source>
        <dbReference type="PROSITE" id="PS50113"/>
    </source>
</evidence>
<dbReference type="Pfam" id="PF00990">
    <property type="entry name" value="GGDEF"/>
    <property type="match status" value="1"/>
</dbReference>
<dbReference type="SMART" id="SM00052">
    <property type="entry name" value="EAL"/>
    <property type="match status" value="1"/>
</dbReference>
<dbReference type="InterPro" id="IPR029787">
    <property type="entry name" value="Nucleotide_cyclase"/>
</dbReference>
<keyword evidence="7" id="KW-1185">Reference proteome</keyword>
<accession>A0A6S7D2G7</accession>
<dbReference type="InterPro" id="IPR043128">
    <property type="entry name" value="Rev_trsase/Diguanyl_cyclase"/>
</dbReference>
<dbReference type="CDD" id="cd01948">
    <property type="entry name" value="EAL"/>
    <property type="match status" value="1"/>
</dbReference>
<dbReference type="SUPFAM" id="SSF55073">
    <property type="entry name" value="Nucleotide cyclase"/>
    <property type="match status" value="1"/>
</dbReference>
<keyword evidence="2" id="KW-0472">Membrane</keyword>